<dbReference type="EMBL" id="NPEZ01000007">
    <property type="protein sequence ID" value="OZT76345.1"/>
    <property type="molecule type" value="Genomic_DNA"/>
</dbReference>
<organism evidence="4 5">
    <name type="scientific">Salinicoccus roseus</name>
    <dbReference type="NCBI Taxonomy" id="45670"/>
    <lineage>
        <taxon>Bacteria</taxon>
        <taxon>Bacillati</taxon>
        <taxon>Bacillota</taxon>
        <taxon>Bacilli</taxon>
        <taxon>Bacillales</taxon>
        <taxon>Staphylococcaceae</taxon>
        <taxon>Salinicoccus</taxon>
    </lineage>
</organism>
<keyword evidence="2" id="KW-0472">Membrane</keyword>
<feature type="region of interest" description="Disordered" evidence="1">
    <location>
        <begin position="85"/>
        <end position="107"/>
    </location>
</feature>
<reference evidence="4 5" key="1">
    <citation type="submission" date="2017-07" db="EMBL/GenBank/DDBJ databases">
        <title>Shotgun whole genome sequences of three halophilic bacterial isolates.</title>
        <authorList>
            <person name="Pozzo T."/>
            <person name="Higdon S.M."/>
            <person name="Quillaguaman J."/>
        </authorList>
    </citation>
    <scope>NUCLEOTIDE SEQUENCE [LARGE SCALE GENOMIC DNA]</scope>
    <source>
        <strain evidence="4 5">BU-1</strain>
    </source>
</reference>
<evidence type="ECO:0000256" key="2">
    <source>
        <dbReference type="SAM" id="Phobius"/>
    </source>
</evidence>
<dbReference type="Proteomes" id="UP000216682">
    <property type="component" value="Unassembled WGS sequence"/>
</dbReference>
<proteinExistence type="predicted"/>
<name>A0A265E4B8_9STAP</name>
<sequence length="107" mass="12601">MPRIRNEKDVYELDVGRFEIFFRKRYKLLSIINDLSLGIWFTIGSIMFFWSSTQTIGTLLFLLGSLQLLGRPILKLMHAFFMKREARRSSGDENEEDPETTYRNGTD</sequence>
<evidence type="ECO:0000313" key="4">
    <source>
        <dbReference type="EMBL" id="OZT76345.1"/>
    </source>
</evidence>
<evidence type="ECO:0000313" key="5">
    <source>
        <dbReference type="Proteomes" id="UP000216682"/>
    </source>
</evidence>
<accession>A0A265E4B8</accession>
<feature type="transmembrane region" description="Helical" evidence="2">
    <location>
        <begin position="56"/>
        <end position="74"/>
    </location>
</feature>
<comment type="caution">
    <text evidence="4">The sequence shown here is derived from an EMBL/GenBank/DDBJ whole genome shotgun (WGS) entry which is preliminary data.</text>
</comment>
<evidence type="ECO:0000259" key="3">
    <source>
        <dbReference type="Pfam" id="PF14145"/>
    </source>
</evidence>
<protein>
    <recommendedName>
        <fullName evidence="3">YrhK domain-containing protein</fullName>
    </recommendedName>
</protein>
<gene>
    <name evidence="4" type="ORF">CFN03_12025</name>
</gene>
<feature type="domain" description="YrhK" evidence="3">
    <location>
        <begin position="24"/>
        <end position="78"/>
    </location>
</feature>
<evidence type="ECO:0000256" key="1">
    <source>
        <dbReference type="SAM" id="MobiDB-lite"/>
    </source>
</evidence>
<dbReference type="Pfam" id="PF14145">
    <property type="entry name" value="YrhK"/>
    <property type="match status" value="1"/>
</dbReference>
<feature type="transmembrane region" description="Helical" evidence="2">
    <location>
        <begin position="28"/>
        <end position="50"/>
    </location>
</feature>
<dbReference type="RefSeq" id="WP_094907258.1">
    <property type="nucleotide sequence ID" value="NZ_NPEZ01000007.1"/>
</dbReference>
<dbReference type="AlphaFoldDB" id="A0A265E4B8"/>
<keyword evidence="2" id="KW-1133">Transmembrane helix</keyword>
<keyword evidence="2" id="KW-0812">Transmembrane</keyword>
<dbReference type="InterPro" id="IPR025424">
    <property type="entry name" value="YrhK_domain"/>
</dbReference>